<proteinExistence type="predicted"/>
<feature type="compositionally biased region" description="Polar residues" evidence="1">
    <location>
        <begin position="412"/>
        <end position="421"/>
    </location>
</feature>
<accession>A0A2J5HQD7</accession>
<keyword evidence="3" id="KW-1185">Reference proteome</keyword>
<feature type="compositionally biased region" description="Polar residues" evidence="1">
    <location>
        <begin position="468"/>
        <end position="493"/>
    </location>
</feature>
<feature type="region of interest" description="Disordered" evidence="1">
    <location>
        <begin position="384"/>
        <end position="498"/>
    </location>
</feature>
<sequence>MDDPTDYKALFVKAEEARKQAEEGRKQAEEARKQAEERERQQEQRNQRTTFKEFIQHCHDLLSRPLRVENPDQSTTGDIPPPTGKYCPLRMRPWTECATRQREIYNSVCRYLQPMGRDAPRLFLPLIVLEDYGKRFARRPISSEKDLESYERFAVEDHVHDIIAELCKIPNARDEFGLGDGVWFDNHGNALEEDDDEPEATAPPNARPSRPDQFCIHRVNGNTRALLTTVEYKPPHKLSVENLRAGLRPIDFYREIIESDTIPTDGPEKLRYNATRLTGSAIVQEYHVMIQEGLEYSYLTTGLGNVQLRIPYDDPGTLYYDLGEPNLDADTDVRGFQGPTTEIARVLCLCLMSCRSQLRDQVWRNNARADLPIWETNFSHTRSQIPVRELQQKPPDSDYTSSEPPSPGKTISDYQPSSSPVESPVAKGRRVPTRSLAGCAPSDVVHREDSSDSDADTGAAARRKRGFSQITSSPPAQRSMSSPQTNPQSTRGGQSRPHDNKFCTQRCLLGLQRGGTLDARCPNVELHQCGKNSDRHPISADNLVQMLNQQLDEDPDCGCTPMGGCGSYGAPFKVTCSTYGYTVVGKGTTLRRWKEVSHEAEIYRVLRRVQASAVPVFLGTIDLAQIYFLHGAGEIRHMLLMGWGGENVRHVTRDDTVQRAISRSERRIRRCGVIHGDLRPENILWNTELNQALVIDFHRCTLDHRLMHQRPQSVKRLSCGTGESGIKRVRAV</sequence>
<evidence type="ECO:0000256" key="1">
    <source>
        <dbReference type="SAM" id="MobiDB-lite"/>
    </source>
</evidence>
<dbReference type="InterPro" id="IPR011009">
    <property type="entry name" value="Kinase-like_dom_sf"/>
</dbReference>
<dbReference type="Gene3D" id="1.10.510.10">
    <property type="entry name" value="Transferase(Phosphotransferase) domain 1"/>
    <property type="match status" value="1"/>
</dbReference>
<name>A0A2J5HQD7_9EURO</name>
<protein>
    <recommendedName>
        <fullName evidence="4">Protein kinase domain-containing protein</fullName>
    </recommendedName>
</protein>
<dbReference type="OrthoDB" id="2156052at2759"/>
<evidence type="ECO:0000313" key="3">
    <source>
        <dbReference type="Proteomes" id="UP000235023"/>
    </source>
</evidence>
<feature type="region of interest" description="Disordered" evidence="1">
    <location>
        <begin position="187"/>
        <end position="213"/>
    </location>
</feature>
<evidence type="ECO:0000313" key="2">
    <source>
        <dbReference type="EMBL" id="PLN79387.1"/>
    </source>
</evidence>
<dbReference type="Proteomes" id="UP000235023">
    <property type="component" value="Unassembled WGS sequence"/>
</dbReference>
<evidence type="ECO:0008006" key="4">
    <source>
        <dbReference type="Google" id="ProtNLM"/>
    </source>
</evidence>
<gene>
    <name evidence="2" type="ORF">BDW42DRAFT_128093</name>
</gene>
<dbReference type="AlphaFoldDB" id="A0A2J5HQD7"/>
<organism evidence="2 3">
    <name type="scientific">Aspergillus taichungensis</name>
    <dbReference type="NCBI Taxonomy" id="482145"/>
    <lineage>
        <taxon>Eukaryota</taxon>
        <taxon>Fungi</taxon>
        <taxon>Dikarya</taxon>
        <taxon>Ascomycota</taxon>
        <taxon>Pezizomycotina</taxon>
        <taxon>Eurotiomycetes</taxon>
        <taxon>Eurotiomycetidae</taxon>
        <taxon>Eurotiales</taxon>
        <taxon>Aspergillaceae</taxon>
        <taxon>Aspergillus</taxon>
        <taxon>Aspergillus subgen. Circumdati</taxon>
    </lineage>
</organism>
<dbReference type="SUPFAM" id="SSF56112">
    <property type="entry name" value="Protein kinase-like (PK-like)"/>
    <property type="match status" value="1"/>
</dbReference>
<feature type="region of interest" description="Disordered" evidence="1">
    <location>
        <begin position="16"/>
        <end position="48"/>
    </location>
</feature>
<dbReference type="EMBL" id="KZ559561">
    <property type="protein sequence ID" value="PLN79387.1"/>
    <property type="molecule type" value="Genomic_DNA"/>
</dbReference>
<dbReference type="Pfam" id="PF06293">
    <property type="entry name" value="Kdo"/>
    <property type="match status" value="1"/>
</dbReference>
<reference evidence="3" key="1">
    <citation type="submission" date="2017-12" db="EMBL/GenBank/DDBJ databases">
        <authorList>
            <consortium name="DOE Joint Genome Institute"/>
            <person name="Mondo S.J."/>
            <person name="Kjaerbolling I."/>
            <person name="Vesth T.C."/>
            <person name="Frisvad J.C."/>
            <person name="Nybo J.L."/>
            <person name="Theobald S."/>
            <person name="Kuo A."/>
            <person name="Bowyer P."/>
            <person name="Matsuda Y."/>
            <person name="Lyhne E.K."/>
            <person name="Kogle M.E."/>
            <person name="Clum A."/>
            <person name="Lipzen A."/>
            <person name="Salamov A."/>
            <person name="Ngan C.Y."/>
            <person name="Daum C."/>
            <person name="Chiniquy J."/>
            <person name="Barry K."/>
            <person name="LaButti K."/>
            <person name="Haridas S."/>
            <person name="Simmons B.A."/>
            <person name="Magnuson J.K."/>
            <person name="Mortensen U.H."/>
            <person name="Larsen T.O."/>
            <person name="Grigoriev I.V."/>
            <person name="Baker S.E."/>
            <person name="Andersen M.R."/>
            <person name="Nordberg H.P."/>
            <person name="Cantor M.N."/>
            <person name="Hua S.X."/>
        </authorList>
    </citation>
    <scope>NUCLEOTIDE SEQUENCE [LARGE SCALE GENOMIC DNA]</scope>
    <source>
        <strain evidence="3">IBT 19404</strain>
    </source>
</reference>